<keyword evidence="3" id="KW-1185">Reference proteome</keyword>
<reference evidence="2" key="2">
    <citation type="submission" date="2023-04" db="EMBL/GenBank/DDBJ databases">
        <authorList>
            <person name="Bruccoleri R.E."/>
            <person name="Oakeley E.J."/>
            <person name="Faust A.-M."/>
            <person name="Dessus-Babus S."/>
            <person name="Altorfer M."/>
            <person name="Burckhardt D."/>
            <person name="Oertli M."/>
            <person name="Naumann U."/>
            <person name="Petersen F."/>
            <person name="Wong J."/>
        </authorList>
    </citation>
    <scope>NUCLEOTIDE SEQUENCE</scope>
    <source>
        <strain evidence="2">GSM-AAB239-AS_SAM_17_03QT</strain>
        <tissue evidence="2">Leaf</tissue>
    </source>
</reference>
<accession>A0AAX6G1R5</accession>
<dbReference type="Proteomes" id="UP001140949">
    <property type="component" value="Unassembled WGS sequence"/>
</dbReference>
<proteinExistence type="predicted"/>
<evidence type="ECO:0000313" key="2">
    <source>
        <dbReference type="EMBL" id="KAJ6822676.1"/>
    </source>
</evidence>
<reference evidence="2" key="1">
    <citation type="journal article" date="2023" name="GigaByte">
        <title>Genome assembly of the bearded iris, Iris pallida Lam.</title>
        <authorList>
            <person name="Bruccoleri R.E."/>
            <person name="Oakeley E.J."/>
            <person name="Faust A.M.E."/>
            <person name="Altorfer M."/>
            <person name="Dessus-Babus S."/>
            <person name="Burckhardt D."/>
            <person name="Oertli M."/>
            <person name="Naumann U."/>
            <person name="Petersen F."/>
            <person name="Wong J."/>
        </authorList>
    </citation>
    <scope>NUCLEOTIDE SEQUENCE</scope>
    <source>
        <strain evidence="2">GSM-AAB239-AS_SAM_17_03QT</strain>
    </source>
</reference>
<comment type="caution">
    <text evidence="2">The sequence shown here is derived from an EMBL/GenBank/DDBJ whole genome shotgun (WGS) entry which is preliminary data.</text>
</comment>
<feature type="compositionally biased region" description="Low complexity" evidence="1">
    <location>
        <begin position="187"/>
        <end position="206"/>
    </location>
</feature>
<evidence type="ECO:0000313" key="3">
    <source>
        <dbReference type="Proteomes" id="UP001140949"/>
    </source>
</evidence>
<dbReference type="EMBL" id="JANAVB010023999">
    <property type="protein sequence ID" value="KAJ6822676.1"/>
    <property type="molecule type" value="Genomic_DNA"/>
</dbReference>
<sequence length="222" mass="24348">MVRAHDPPPRPAQPCSSDRRSTTWLTALQFSPLYQADADLHSSDILHEPPRMSVARVSVETWPPRRKLHDARLVPPLSFRRRASSARPTGVPVLYELLRSPYPRLCRLHHPVPATSDQDVPSSWPQIRLPNPSNPSIPHPPELRRHPLFLSPFTVPGGAAFEPPALVLSPLVSTGDTMARAAGAHQASVSEPSAVSSPPIPLRPSISGGLSARSPLFMFPKW</sequence>
<evidence type="ECO:0000256" key="1">
    <source>
        <dbReference type="SAM" id="MobiDB-lite"/>
    </source>
</evidence>
<feature type="region of interest" description="Disordered" evidence="1">
    <location>
        <begin position="183"/>
        <end position="206"/>
    </location>
</feature>
<organism evidence="2 3">
    <name type="scientific">Iris pallida</name>
    <name type="common">Sweet iris</name>
    <dbReference type="NCBI Taxonomy" id="29817"/>
    <lineage>
        <taxon>Eukaryota</taxon>
        <taxon>Viridiplantae</taxon>
        <taxon>Streptophyta</taxon>
        <taxon>Embryophyta</taxon>
        <taxon>Tracheophyta</taxon>
        <taxon>Spermatophyta</taxon>
        <taxon>Magnoliopsida</taxon>
        <taxon>Liliopsida</taxon>
        <taxon>Asparagales</taxon>
        <taxon>Iridaceae</taxon>
        <taxon>Iridoideae</taxon>
        <taxon>Irideae</taxon>
        <taxon>Iris</taxon>
    </lineage>
</organism>
<protein>
    <submittedName>
        <fullName evidence="2">Basic proline-rich protein-like</fullName>
    </submittedName>
</protein>
<gene>
    <name evidence="2" type="ORF">M6B38_386630</name>
</gene>
<feature type="region of interest" description="Disordered" evidence="1">
    <location>
        <begin position="1"/>
        <end position="20"/>
    </location>
</feature>
<name>A0AAX6G1R5_IRIPA</name>
<dbReference type="AlphaFoldDB" id="A0AAX6G1R5"/>